<dbReference type="RefSeq" id="WP_125015620.1">
    <property type="nucleotide sequence ID" value="NZ_QWEZ01000001.1"/>
</dbReference>
<dbReference type="GO" id="GO:0000455">
    <property type="term" value="P:enzyme-directed rRNA pseudouridine synthesis"/>
    <property type="evidence" value="ECO:0007669"/>
    <property type="project" value="TreeGrafter"/>
</dbReference>
<evidence type="ECO:0000313" key="4">
    <source>
        <dbReference type="Proteomes" id="UP000280792"/>
    </source>
</evidence>
<comment type="caution">
    <text evidence="3">The sequence shown here is derived from an EMBL/GenBank/DDBJ whole genome shotgun (WGS) entry which is preliminary data.</text>
</comment>
<dbReference type="InterPro" id="IPR006224">
    <property type="entry name" value="PsdUridine_synth_RluA-like_CS"/>
</dbReference>
<reference evidence="3 4" key="2">
    <citation type="submission" date="2018-12" db="EMBL/GenBank/DDBJ databases">
        <title>Simiduia agarivorans gen. nov., sp. nov., a marine, agarolytic bacterium isolated from shallow coastal water from Keelung, Taiwan.</title>
        <authorList>
            <person name="Shieh W.Y."/>
        </authorList>
    </citation>
    <scope>NUCLEOTIDE SEQUENCE [LARGE SCALE GENOMIC DNA]</scope>
    <source>
        <strain evidence="3 4">GTF-13</strain>
    </source>
</reference>
<dbReference type="InterPro" id="IPR050188">
    <property type="entry name" value="RluA_PseudoU_synthase"/>
</dbReference>
<sequence>MSHSYQIHYAHPDFLVIDKSPGVSVHRDDGPEGLVAQIVREQGEEKLFLVHRLDRLTTGLLLLARHAEAAAGLADLFRARRIDKFYLALSARKPSRKQGLVSGDMSRARRGSWKLEKSRHKPAITQFFSHSVGEGRRLFLLKPATGRTHQIRVAMKSLGAPILGDARYSDSSEAEGWDRGYLHAYALRFEWRGERLSFRLPPRQGRAFLEEAVARQIEHWADPWGLPWPVLARPRSTLAREANPSDSVEQDY</sequence>
<dbReference type="GO" id="GO:0003723">
    <property type="term" value="F:RNA binding"/>
    <property type="evidence" value="ECO:0007669"/>
    <property type="project" value="InterPro"/>
</dbReference>
<feature type="domain" description="Pseudouridine synthase RsuA/RluA-like" evidence="2">
    <location>
        <begin position="13"/>
        <end position="156"/>
    </location>
</feature>
<protein>
    <submittedName>
        <fullName evidence="3">TIGR01621 family pseudouridine synthase</fullName>
    </submittedName>
</protein>
<evidence type="ECO:0000256" key="1">
    <source>
        <dbReference type="ARBA" id="ARBA00010876"/>
    </source>
</evidence>
<dbReference type="PROSITE" id="PS01129">
    <property type="entry name" value="PSI_RLU"/>
    <property type="match status" value="1"/>
</dbReference>
<proteinExistence type="inferred from homology"/>
<dbReference type="CDD" id="cd02869">
    <property type="entry name" value="PseudoU_synth_RluA_like"/>
    <property type="match status" value="1"/>
</dbReference>
<dbReference type="PANTHER" id="PTHR21600:SF87">
    <property type="entry name" value="RNA PSEUDOURIDYLATE SYNTHASE DOMAIN-CONTAINING PROTEIN 1"/>
    <property type="match status" value="1"/>
</dbReference>
<dbReference type="SUPFAM" id="SSF55120">
    <property type="entry name" value="Pseudouridine synthase"/>
    <property type="match status" value="1"/>
</dbReference>
<dbReference type="GO" id="GO:0009982">
    <property type="term" value="F:pseudouridine synthase activity"/>
    <property type="evidence" value="ECO:0007669"/>
    <property type="project" value="InterPro"/>
</dbReference>
<evidence type="ECO:0000259" key="2">
    <source>
        <dbReference type="Pfam" id="PF00849"/>
    </source>
</evidence>
<dbReference type="PANTHER" id="PTHR21600">
    <property type="entry name" value="MITOCHONDRIAL RNA PSEUDOURIDINE SYNTHASE"/>
    <property type="match status" value="1"/>
</dbReference>
<dbReference type="Proteomes" id="UP000280792">
    <property type="component" value="Unassembled WGS sequence"/>
</dbReference>
<comment type="similarity">
    <text evidence="1">Belongs to the pseudouridine synthase RluA family.</text>
</comment>
<gene>
    <name evidence="3" type="ORF">D0544_09050</name>
</gene>
<name>A0A3P3VR45_9GAMM</name>
<dbReference type="AlphaFoldDB" id="A0A3P3VR45"/>
<accession>A0A3P3VR45</accession>
<dbReference type="GO" id="GO:0140098">
    <property type="term" value="F:catalytic activity, acting on RNA"/>
    <property type="evidence" value="ECO:0007669"/>
    <property type="project" value="UniProtKB-ARBA"/>
</dbReference>
<evidence type="ECO:0000313" key="3">
    <source>
        <dbReference type="EMBL" id="RRJ85195.1"/>
    </source>
</evidence>
<dbReference type="NCBIfam" id="TIGR01621">
    <property type="entry name" value="RluA-like"/>
    <property type="match status" value="1"/>
</dbReference>
<dbReference type="EMBL" id="QWEZ01000001">
    <property type="protein sequence ID" value="RRJ85195.1"/>
    <property type="molecule type" value="Genomic_DNA"/>
</dbReference>
<dbReference type="Pfam" id="PF00849">
    <property type="entry name" value="PseudoU_synth_2"/>
    <property type="match status" value="1"/>
</dbReference>
<dbReference type="InterPro" id="IPR020103">
    <property type="entry name" value="PsdUridine_synth_cat_dom_sf"/>
</dbReference>
<dbReference type="Gene3D" id="3.30.2350.10">
    <property type="entry name" value="Pseudouridine synthase"/>
    <property type="match status" value="1"/>
</dbReference>
<dbReference type="InterPro" id="IPR006145">
    <property type="entry name" value="PsdUridine_synth_RsuA/RluA"/>
</dbReference>
<keyword evidence="4" id="KW-1185">Reference proteome</keyword>
<dbReference type="InterPro" id="IPR006508">
    <property type="entry name" value="PsdUridine_synth_RluA-like"/>
</dbReference>
<reference evidence="3 4" key="1">
    <citation type="submission" date="2018-08" db="EMBL/GenBank/DDBJ databases">
        <authorList>
            <person name="Khan S.A."/>
        </authorList>
    </citation>
    <scope>NUCLEOTIDE SEQUENCE [LARGE SCALE GENOMIC DNA]</scope>
    <source>
        <strain evidence="3 4">GTF-13</strain>
    </source>
</reference>
<organism evidence="3 4">
    <name type="scientific">Aestuariirhabdus litorea</name>
    <dbReference type="NCBI Taxonomy" id="2528527"/>
    <lineage>
        <taxon>Bacteria</taxon>
        <taxon>Pseudomonadati</taxon>
        <taxon>Pseudomonadota</taxon>
        <taxon>Gammaproteobacteria</taxon>
        <taxon>Oceanospirillales</taxon>
        <taxon>Aestuariirhabdaceae</taxon>
        <taxon>Aestuariirhabdus</taxon>
    </lineage>
</organism>